<keyword evidence="3" id="KW-1185">Reference proteome</keyword>
<proteinExistence type="predicted"/>
<accession>A0ABW4S612</accession>
<evidence type="ECO:0000313" key="3">
    <source>
        <dbReference type="Proteomes" id="UP001597353"/>
    </source>
</evidence>
<dbReference type="RefSeq" id="WP_390262164.1">
    <property type="nucleotide sequence ID" value="NZ_JBHUGH010000009.1"/>
</dbReference>
<keyword evidence="1" id="KW-0472">Membrane</keyword>
<name>A0ABW4S612_9RHOB</name>
<comment type="caution">
    <text evidence="2">The sequence shown here is derived from an EMBL/GenBank/DDBJ whole genome shotgun (WGS) entry which is preliminary data.</text>
</comment>
<gene>
    <name evidence="2" type="ORF">ACFSGJ_12435</name>
</gene>
<dbReference type="EMBL" id="JBHUGH010000009">
    <property type="protein sequence ID" value="MFD1913020.1"/>
    <property type="molecule type" value="Genomic_DNA"/>
</dbReference>
<reference evidence="3" key="1">
    <citation type="journal article" date="2019" name="Int. J. Syst. Evol. Microbiol.">
        <title>The Global Catalogue of Microorganisms (GCM) 10K type strain sequencing project: providing services to taxonomists for standard genome sequencing and annotation.</title>
        <authorList>
            <consortium name="The Broad Institute Genomics Platform"/>
            <consortium name="The Broad Institute Genome Sequencing Center for Infectious Disease"/>
            <person name="Wu L."/>
            <person name="Ma J."/>
        </authorList>
    </citation>
    <scope>NUCLEOTIDE SEQUENCE [LARGE SCALE GENOMIC DNA]</scope>
    <source>
        <strain evidence="3">CGMCC 4.7242</strain>
    </source>
</reference>
<organism evidence="2 3">
    <name type="scientific">Halodurantibacterium flavum</name>
    <dbReference type="NCBI Taxonomy" id="1382802"/>
    <lineage>
        <taxon>Bacteria</taxon>
        <taxon>Pseudomonadati</taxon>
        <taxon>Pseudomonadota</taxon>
        <taxon>Alphaproteobacteria</taxon>
        <taxon>Rhodobacterales</taxon>
        <taxon>Paracoccaceae</taxon>
        <taxon>Halodurantibacterium</taxon>
    </lineage>
</organism>
<evidence type="ECO:0000313" key="2">
    <source>
        <dbReference type="EMBL" id="MFD1913020.1"/>
    </source>
</evidence>
<keyword evidence="1" id="KW-1133">Transmembrane helix</keyword>
<dbReference type="Proteomes" id="UP001597353">
    <property type="component" value="Unassembled WGS sequence"/>
</dbReference>
<keyword evidence="1" id="KW-0812">Transmembrane</keyword>
<evidence type="ECO:0000256" key="1">
    <source>
        <dbReference type="SAM" id="Phobius"/>
    </source>
</evidence>
<protein>
    <submittedName>
        <fullName evidence="2">Tryptophan synthase subunit beta</fullName>
    </submittedName>
</protein>
<sequence>MTRDQRRFQRQVDAMMRRYPRMGQRINPMMGRKQRLWRIPLAIFFIIGGFLAVLPIFGLWMLPLGVLLLAVDVPVLQPPASRGMIWLRRRLRRSDGHGVQKR</sequence>
<feature type="transmembrane region" description="Helical" evidence="1">
    <location>
        <begin position="39"/>
        <end position="60"/>
    </location>
</feature>